<sequence>MEGRAAEMKQLFAEWCVHDSNERGLKRYLKLTEKKNGRAAVLDHLGETVRGHYDRLDRIADDVRELGFEGASAILKEILPSTSRARSGDLGEILASELAEELLEFEVPVRRMRFKDGREVPMRGDDFIGVNFCANDGGLWLLKGEAKSRGTLGKTTITEAREALQRNEGRCTPVSLLFVANRLLESEDPNEAALGRLIRNEVGRKALAKNRIDHALFTMSGNGPVQALSDDFEAAEMGRGHAVINLHIKDYADFIEAIFEQATDLGDD</sequence>
<gene>
    <name evidence="2" type="ORF">MOC_1p0053</name>
</gene>
<evidence type="ECO:0000313" key="2">
    <source>
        <dbReference type="EMBL" id="AGO88291.1"/>
    </source>
</evidence>
<accession>A0A088B2Z6</accession>
<keyword evidence="2" id="KW-0614">Plasmid</keyword>
<dbReference type="Pfam" id="PF08878">
    <property type="entry name" value="HamA"/>
    <property type="match status" value="1"/>
</dbReference>
<geneLocation type="plasmid" evidence="2">
    <name>pMOC1</name>
</geneLocation>
<protein>
    <submittedName>
        <fullName evidence="2">VrlR-like protein</fullName>
    </submittedName>
</protein>
<organism evidence="2">
    <name type="scientific">Methylobacterium oryzae CBMB20</name>
    <dbReference type="NCBI Taxonomy" id="693986"/>
    <lineage>
        <taxon>Bacteria</taxon>
        <taxon>Pseudomonadati</taxon>
        <taxon>Pseudomonadota</taxon>
        <taxon>Alphaproteobacteria</taxon>
        <taxon>Hyphomicrobiales</taxon>
        <taxon>Methylobacteriaceae</taxon>
        <taxon>Methylobacterium</taxon>
    </lineage>
</organism>
<proteinExistence type="predicted"/>
<dbReference type="AlphaFoldDB" id="A0A088B2Z6"/>
<dbReference type="EMBL" id="JX627580">
    <property type="protein sequence ID" value="AGO88291.1"/>
    <property type="molecule type" value="Genomic_DNA"/>
</dbReference>
<name>A0A088B2Z6_9HYPH</name>
<dbReference type="InterPro" id="IPR014976">
    <property type="entry name" value="AbpA_HamA_C"/>
</dbReference>
<evidence type="ECO:0000259" key="1">
    <source>
        <dbReference type="Pfam" id="PF08878"/>
    </source>
</evidence>
<reference evidence="2" key="1">
    <citation type="journal article" date="2014" name="PLoS ONE">
        <title>Genome Information of Methylobacterium oryzae, a Plant-Probiotic Methylotroph in the Phyllosphere.</title>
        <authorList>
            <person name="Kwak M.J."/>
            <person name="Jeong H."/>
            <person name="Madhaiyan M."/>
            <person name="Lee Y."/>
            <person name="Sa T.M."/>
            <person name="Oh T.K."/>
            <person name="Kim J.F."/>
        </authorList>
    </citation>
    <scope>NUCLEOTIDE SEQUENCE</scope>
    <source>
        <strain evidence="2">CBMB20</strain>
        <plasmid evidence="2">pMOC1</plasmid>
    </source>
</reference>
<feature type="domain" description="Anti-bacteriophage protein A/HamA C-terminal" evidence="1">
    <location>
        <begin position="14"/>
        <end position="262"/>
    </location>
</feature>